<dbReference type="AlphaFoldDB" id="A0A843U4S1"/>
<proteinExistence type="predicted"/>
<dbReference type="EMBL" id="NMUH01000246">
    <property type="protein sequence ID" value="MQL75339.1"/>
    <property type="molecule type" value="Genomic_DNA"/>
</dbReference>
<dbReference type="PANTHER" id="PTHR21227">
    <property type="entry name" value="TRNA-SPLICING ENDONUCLEASE SUBUNIT SEN2"/>
    <property type="match status" value="1"/>
</dbReference>
<dbReference type="GO" id="GO:0005737">
    <property type="term" value="C:cytoplasm"/>
    <property type="evidence" value="ECO:0007669"/>
    <property type="project" value="TreeGrafter"/>
</dbReference>
<comment type="caution">
    <text evidence="2">The sequence shown here is derived from an EMBL/GenBank/DDBJ whole genome shotgun (WGS) entry which is preliminary data.</text>
</comment>
<keyword evidence="3" id="KW-1185">Reference proteome</keyword>
<dbReference type="OrthoDB" id="10249562at2759"/>
<accession>A0A843U4S1</accession>
<name>A0A843U4S1_COLES</name>
<protein>
    <recommendedName>
        <fullName evidence="1">tRNA intron endonuclease N-terminal domain-containing protein</fullName>
    </recommendedName>
</protein>
<dbReference type="InterPro" id="IPR006678">
    <property type="entry name" value="tRNA_intron_Endonuc_N"/>
</dbReference>
<feature type="domain" description="tRNA intron endonuclease N-terminal" evidence="1">
    <location>
        <begin position="41"/>
        <end position="113"/>
    </location>
</feature>
<evidence type="ECO:0000259" key="1">
    <source>
        <dbReference type="Pfam" id="PF02778"/>
    </source>
</evidence>
<reference evidence="2" key="1">
    <citation type="submission" date="2017-07" db="EMBL/GenBank/DDBJ databases">
        <title>Taro Niue Genome Assembly and Annotation.</title>
        <authorList>
            <person name="Atibalentja N."/>
            <person name="Keating K."/>
            <person name="Fields C.J."/>
        </authorList>
    </citation>
    <scope>NUCLEOTIDE SEQUENCE</scope>
    <source>
        <strain evidence="2">Niue_2</strain>
        <tissue evidence="2">Leaf</tissue>
    </source>
</reference>
<dbReference type="Pfam" id="PF02778">
    <property type="entry name" value="tRNA_int_endo_N"/>
    <property type="match status" value="1"/>
</dbReference>
<dbReference type="GO" id="GO:0000379">
    <property type="term" value="P:tRNA-type intron splice site recognition and cleavage"/>
    <property type="evidence" value="ECO:0007669"/>
    <property type="project" value="TreeGrafter"/>
</dbReference>
<dbReference type="InterPro" id="IPR006676">
    <property type="entry name" value="tRNA_splic"/>
</dbReference>
<evidence type="ECO:0000313" key="3">
    <source>
        <dbReference type="Proteomes" id="UP000652761"/>
    </source>
</evidence>
<dbReference type="PANTHER" id="PTHR21227:SF0">
    <property type="entry name" value="TRNA-SPLICING ENDONUCLEASE SUBUNIT SEN2"/>
    <property type="match status" value="1"/>
</dbReference>
<dbReference type="Proteomes" id="UP000652761">
    <property type="component" value="Unassembled WGS sequence"/>
</dbReference>
<sequence>MNCHTVSTVPQGFGRFGPNRENPMSKIVEQLQASHTKLRADAHLSGCSALLHSGPELADLLDHTCFGRQIATSEQDTHWFQLGLEEAFYMVRDLKCHTISGEDGRPINRAELWAHMISKQETFPDQYRAYSHLRLGGEDTRARARFDPAYVYRRRDMTSVPPVSLWLGEESFDIG</sequence>
<gene>
    <name evidence="2" type="ORF">Taro_007690</name>
</gene>
<dbReference type="GO" id="GO:0000214">
    <property type="term" value="C:tRNA-intron endonuclease complex"/>
    <property type="evidence" value="ECO:0007669"/>
    <property type="project" value="TreeGrafter"/>
</dbReference>
<dbReference type="GO" id="GO:0000213">
    <property type="term" value="F:tRNA-intron lyase activity"/>
    <property type="evidence" value="ECO:0007669"/>
    <property type="project" value="InterPro"/>
</dbReference>
<organism evidence="2 3">
    <name type="scientific">Colocasia esculenta</name>
    <name type="common">Wild taro</name>
    <name type="synonym">Arum esculentum</name>
    <dbReference type="NCBI Taxonomy" id="4460"/>
    <lineage>
        <taxon>Eukaryota</taxon>
        <taxon>Viridiplantae</taxon>
        <taxon>Streptophyta</taxon>
        <taxon>Embryophyta</taxon>
        <taxon>Tracheophyta</taxon>
        <taxon>Spermatophyta</taxon>
        <taxon>Magnoliopsida</taxon>
        <taxon>Liliopsida</taxon>
        <taxon>Araceae</taxon>
        <taxon>Aroideae</taxon>
        <taxon>Colocasieae</taxon>
        <taxon>Colocasia</taxon>
    </lineage>
</organism>
<evidence type="ECO:0000313" key="2">
    <source>
        <dbReference type="EMBL" id="MQL75339.1"/>
    </source>
</evidence>